<reference evidence="1" key="1">
    <citation type="submission" date="2020-12" db="EMBL/GenBank/DDBJ databases">
        <title>Devosia sp. MSA67 isolated from Mo River.</title>
        <authorList>
            <person name="Ma F."/>
            <person name="Zi Z."/>
        </authorList>
    </citation>
    <scope>NUCLEOTIDE SEQUENCE</scope>
    <source>
        <strain evidence="1">MSA67</strain>
    </source>
</reference>
<comment type="caution">
    <text evidence="1">The sequence shown here is derived from an EMBL/GenBank/DDBJ whole genome shotgun (WGS) entry which is preliminary data.</text>
</comment>
<dbReference type="Proteomes" id="UP000602124">
    <property type="component" value="Unassembled WGS sequence"/>
</dbReference>
<dbReference type="AlphaFoldDB" id="A0A934IUH8"/>
<dbReference type="EMBL" id="JAEKMH010000001">
    <property type="protein sequence ID" value="MBJ3783175.1"/>
    <property type="molecule type" value="Genomic_DNA"/>
</dbReference>
<evidence type="ECO:0000313" key="1">
    <source>
        <dbReference type="EMBL" id="MBJ3783175.1"/>
    </source>
</evidence>
<gene>
    <name evidence="1" type="ORF">JEQ47_00465</name>
</gene>
<keyword evidence="2" id="KW-1185">Reference proteome</keyword>
<sequence>MYVRKATRRRLSRASFIILALLVLAPKVEMADVPQLTGLLIAVGLEVPRSG</sequence>
<accession>A0A934IUH8</accession>
<proteinExistence type="predicted"/>
<evidence type="ECO:0000313" key="2">
    <source>
        <dbReference type="Proteomes" id="UP000602124"/>
    </source>
</evidence>
<name>A0A934IUH8_9HYPH</name>
<organism evidence="1 2">
    <name type="scientific">Devosia sediminis</name>
    <dbReference type="NCBI Taxonomy" id="2798801"/>
    <lineage>
        <taxon>Bacteria</taxon>
        <taxon>Pseudomonadati</taxon>
        <taxon>Pseudomonadota</taxon>
        <taxon>Alphaproteobacteria</taxon>
        <taxon>Hyphomicrobiales</taxon>
        <taxon>Devosiaceae</taxon>
        <taxon>Devosia</taxon>
    </lineage>
</organism>
<protein>
    <submittedName>
        <fullName evidence="1">Uncharacterized protein</fullName>
    </submittedName>
</protein>
<dbReference type="RefSeq" id="WP_198874427.1">
    <property type="nucleotide sequence ID" value="NZ_JAEKMH010000001.1"/>
</dbReference>